<dbReference type="OrthoDB" id="103349at2759"/>
<evidence type="ECO:0000313" key="1">
    <source>
        <dbReference type="EMBL" id="CAD7657326.1"/>
    </source>
</evidence>
<name>A0A7R9QU61_9ACAR</name>
<accession>A0A7R9QU61</accession>
<sequence length="182" mass="20531">MLDNSILVFVSDNSGRSDDVRTPALIWSSLLTKSGYVSDAIVDVTDLLPTVLEAIDGTDSLADERDIYGTNRRSQWSALSNNDRPVRRELIYNPKKDTLMSFWYRSRRSKRAVLCLEAYQTIHSELNPRTAIAVYKKTLCVHHMIQLSDECHTVAITFVSAHHRPRATGEAHEQQVACLAVT</sequence>
<dbReference type="AlphaFoldDB" id="A0A7R9QU61"/>
<organism evidence="1">
    <name type="scientific">Oppiella nova</name>
    <dbReference type="NCBI Taxonomy" id="334625"/>
    <lineage>
        <taxon>Eukaryota</taxon>
        <taxon>Metazoa</taxon>
        <taxon>Ecdysozoa</taxon>
        <taxon>Arthropoda</taxon>
        <taxon>Chelicerata</taxon>
        <taxon>Arachnida</taxon>
        <taxon>Acari</taxon>
        <taxon>Acariformes</taxon>
        <taxon>Sarcoptiformes</taxon>
        <taxon>Oribatida</taxon>
        <taxon>Brachypylina</taxon>
        <taxon>Oppioidea</taxon>
        <taxon>Oppiidae</taxon>
        <taxon>Oppiella</taxon>
    </lineage>
</organism>
<dbReference type="InterPro" id="IPR017850">
    <property type="entry name" value="Alkaline_phosphatase_core_sf"/>
</dbReference>
<dbReference type="EMBL" id="OC927628">
    <property type="protein sequence ID" value="CAD7657326.1"/>
    <property type="molecule type" value="Genomic_DNA"/>
</dbReference>
<protein>
    <submittedName>
        <fullName evidence="1">Uncharacterized protein</fullName>
    </submittedName>
</protein>
<dbReference type="SUPFAM" id="SSF53649">
    <property type="entry name" value="Alkaline phosphatase-like"/>
    <property type="match status" value="1"/>
</dbReference>
<proteinExistence type="predicted"/>
<dbReference type="EMBL" id="CAJPVJ010012803">
    <property type="protein sequence ID" value="CAG2174512.1"/>
    <property type="molecule type" value="Genomic_DNA"/>
</dbReference>
<dbReference type="Gene3D" id="3.40.720.10">
    <property type="entry name" value="Alkaline Phosphatase, subunit A"/>
    <property type="match status" value="1"/>
</dbReference>
<gene>
    <name evidence="1" type="ORF">ONB1V03_LOCUS13956</name>
</gene>
<keyword evidence="2" id="KW-1185">Reference proteome</keyword>
<dbReference type="Proteomes" id="UP000728032">
    <property type="component" value="Unassembled WGS sequence"/>
</dbReference>
<reference evidence="1" key="1">
    <citation type="submission" date="2020-11" db="EMBL/GenBank/DDBJ databases">
        <authorList>
            <person name="Tran Van P."/>
        </authorList>
    </citation>
    <scope>NUCLEOTIDE SEQUENCE</scope>
</reference>
<evidence type="ECO:0000313" key="2">
    <source>
        <dbReference type="Proteomes" id="UP000728032"/>
    </source>
</evidence>